<dbReference type="SUPFAM" id="SSF52096">
    <property type="entry name" value="ClpP/crotonase"/>
    <property type="match status" value="1"/>
</dbReference>
<proteinExistence type="predicted"/>
<dbReference type="RefSeq" id="WP_344766937.1">
    <property type="nucleotide sequence ID" value="NZ_BAABAK010000010.1"/>
</dbReference>
<dbReference type="SMART" id="SM00245">
    <property type="entry name" value="TSPc"/>
    <property type="match status" value="1"/>
</dbReference>
<reference evidence="3" key="1">
    <citation type="journal article" date="2019" name="Int. J. Syst. Evol. Microbiol.">
        <title>The Global Catalogue of Microorganisms (GCM) 10K type strain sequencing project: providing services to taxonomists for standard genome sequencing and annotation.</title>
        <authorList>
            <consortium name="The Broad Institute Genomics Platform"/>
            <consortium name="The Broad Institute Genome Sequencing Center for Infectious Disease"/>
            <person name="Wu L."/>
            <person name="Ma J."/>
        </authorList>
    </citation>
    <scope>NUCLEOTIDE SEQUENCE [LARGE SCALE GENOMIC DNA]</scope>
    <source>
        <strain evidence="3">JCM 17338</strain>
    </source>
</reference>
<dbReference type="InterPro" id="IPR005151">
    <property type="entry name" value="Tail-specific_protease"/>
</dbReference>
<evidence type="ECO:0000259" key="1">
    <source>
        <dbReference type="SMART" id="SM00245"/>
    </source>
</evidence>
<keyword evidence="3" id="KW-1185">Reference proteome</keyword>
<feature type="domain" description="Tail specific protease" evidence="1">
    <location>
        <begin position="106"/>
        <end position="319"/>
    </location>
</feature>
<evidence type="ECO:0000313" key="3">
    <source>
        <dbReference type="Proteomes" id="UP001501081"/>
    </source>
</evidence>
<evidence type="ECO:0000313" key="2">
    <source>
        <dbReference type="EMBL" id="GAA3968581.1"/>
    </source>
</evidence>
<name>A0ABP7PNE8_9SPHI</name>
<comment type="caution">
    <text evidence="2">The sequence shown here is derived from an EMBL/GenBank/DDBJ whole genome shotgun (WGS) entry which is preliminary data.</text>
</comment>
<protein>
    <recommendedName>
        <fullName evidence="1">Tail specific protease domain-containing protein</fullName>
    </recommendedName>
</protein>
<dbReference type="EMBL" id="BAABAK010000010">
    <property type="protein sequence ID" value="GAA3968581.1"/>
    <property type="molecule type" value="Genomic_DNA"/>
</dbReference>
<dbReference type="InterPro" id="IPR029045">
    <property type="entry name" value="ClpP/crotonase-like_dom_sf"/>
</dbReference>
<gene>
    <name evidence="2" type="ORF">GCM10022246_21650</name>
</gene>
<dbReference type="Proteomes" id="UP001501081">
    <property type="component" value="Unassembled WGS sequence"/>
</dbReference>
<dbReference type="CDD" id="cd06567">
    <property type="entry name" value="Peptidase_S41"/>
    <property type="match status" value="1"/>
</dbReference>
<sequence length="344" mass="38680">MKTTFGILFILSLSLHLTAQKKPTPQDSIQVFYNELFSTLKKNYLHKKTVNWLGVEAETRQNLTPYDNFKNSLNEIKPLFDKIGATHCNIYYKKNKYAATGKKISLDDYSEKWKKKYATKPVFEAKVINENYGYILMPNILFFDLSAGNIHKIAQPLYDQIAAIKTKNNPEGWIIDLRFNSGGNEAPMLLALYDFLGDNELWGSLDVNKKPISKSKFSKGKYQYNGKTTASINPNGVLLDQTKVAVITGITTASSGEITALAFKGRPNTIFIGSNTYGATTGNVPWPLPFDITMALTTSYDSDRNGNYYEQIIPDVAVSKQDNFDNLLLDKNIQEAIKFISKKG</sequence>
<accession>A0ABP7PNE8</accession>
<dbReference type="Pfam" id="PF03572">
    <property type="entry name" value="Peptidase_S41"/>
    <property type="match status" value="1"/>
</dbReference>
<dbReference type="Gene3D" id="3.90.226.10">
    <property type="entry name" value="2-enoyl-CoA Hydratase, Chain A, domain 1"/>
    <property type="match status" value="1"/>
</dbReference>
<organism evidence="2 3">
    <name type="scientific">Pedobacter ginsengiterrae</name>
    <dbReference type="NCBI Taxonomy" id="871696"/>
    <lineage>
        <taxon>Bacteria</taxon>
        <taxon>Pseudomonadati</taxon>
        <taxon>Bacteroidota</taxon>
        <taxon>Sphingobacteriia</taxon>
        <taxon>Sphingobacteriales</taxon>
        <taxon>Sphingobacteriaceae</taxon>
        <taxon>Pedobacter</taxon>
    </lineage>
</organism>